<sequence length="275" mass="31183">MNEYIAIEINEKLKNSISIIDIVENSDDENNIYVSERIIVLPDRKAIDNAELVIPEILTDENHVAEAVKEDHYESESSYESINDAYPISPILEVQDSPSDPSNRNIHRNCANHRSIAKDGMGISANSPYSPSYPSSHFCFQSYMLSQYQEDSYSHPSHPERPPTYSLFNETNHFTSSHPHHCHKGNSFNDYLNSGMDNDNVLPVYTAITIESSPSLRFISISLTNYLNYSTEFENDITNETLNQHSSTIPRGTNIGNNMTCFMNRNPPFPLLQAL</sequence>
<accession>A0A1Y2D686</accession>
<organism evidence="1 2">
    <name type="scientific">Neocallimastix californiae</name>
    <dbReference type="NCBI Taxonomy" id="1754190"/>
    <lineage>
        <taxon>Eukaryota</taxon>
        <taxon>Fungi</taxon>
        <taxon>Fungi incertae sedis</taxon>
        <taxon>Chytridiomycota</taxon>
        <taxon>Chytridiomycota incertae sedis</taxon>
        <taxon>Neocallimastigomycetes</taxon>
        <taxon>Neocallimastigales</taxon>
        <taxon>Neocallimastigaceae</taxon>
        <taxon>Neocallimastix</taxon>
    </lineage>
</organism>
<dbReference type="AlphaFoldDB" id="A0A1Y2D686"/>
<dbReference type="Proteomes" id="UP000193920">
    <property type="component" value="Unassembled WGS sequence"/>
</dbReference>
<comment type="caution">
    <text evidence="1">The sequence shown here is derived from an EMBL/GenBank/DDBJ whole genome shotgun (WGS) entry which is preliminary data.</text>
</comment>
<proteinExistence type="predicted"/>
<gene>
    <name evidence="1" type="ORF">LY90DRAFT_507413</name>
</gene>
<dbReference type="EMBL" id="MCOG01000082">
    <property type="protein sequence ID" value="ORY54801.1"/>
    <property type="molecule type" value="Genomic_DNA"/>
</dbReference>
<name>A0A1Y2D686_9FUNG</name>
<evidence type="ECO:0000313" key="1">
    <source>
        <dbReference type="EMBL" id="ORY54801.1"/>
    </source>
</evidence>
<evidence type="ECO:0000313" key="2">
    <source>
        <dbReference type="Proteomes" id="UP000193920"/>
    </source>
</evidence>
<keyword evidence="2" id="KW-1185">Reference proteome</keyword>
<reference evidence="1 2" key="1">
    <citation type="submission" date="2016-08" db="EMBL/GenBank/DDBJ databases">
        <title>A Parts List for Fungal Cellulosomes Revealed by Comparative Genomics.</title>
        <authorList>
            <consortium name="DOE Joint Genome Institute"/>
            <person name="Haitjema C.H."/>
            <person name="Gilmore S.P."/>
            <person name="Henske J.K."/>
            <person name="Solomon K.V."/>
            <person name="De Groot R."/>
            <person name="Kuo A."/>
            <person name="Mondo S.J."/>
            <person name="Salamov A.A."/>
            <person name="Labutti K."/>
            <person name="Zhao Z."/>
            <person name="Chiniquy J."/>
            <person name="Barry K."/>
            <person name="Brewer H.M."/>
            <person name="Purvine S.O."/>
            <person name="Wright A.T."/>
            <person name="Boxma B."/>
            <person name="Van Alen T."/>
            <person name="Hackstein J.H."/>
            <person name="Baker S.E."/>
            <person name="Grigoriev I.V."/>
            <person name="O'Malley M.A."/>
        </authorList>
    </citation>
    <scope>NUCLEOTIDE SEQUENCE [LARGE SCALE GENOMIC DNA]</scope>
    <source>
        <strain evidence="1 2">G1</strain>
    </source>
</reference>
<protein>
    <submittedName>
        <fullName evidence="1">Uncharacterized protein</fullName>
    </submittedName>
</protein>